<dbReference type="EMBL" id="MFGM01000041">
    <property type="protein sequence ID" value="OGF35950.1"/>
    <property type="molecule type" value="Genomic_DNA"/>
</dbReference>
<dbReference type="Proteomes" id="UP000178656">
    <property type="component" value="Unassembled WGS sequence"/>
</dbReference>
<dbReference type="AlphaFoldDB" id="A0A1F5TAD3"/>
<accession>A0A1F5TAD3</accession>
<name>A0A1F5TAD3_9BACT</name>
<proteinExistence type="predicted"/>
<evidence type="ECO:0000313" key="2">
    <source>
        <dbReference type="Proteomes" id="UP000178656"/>
    </source>
</evidence>
<evidence type="ECO:0000313" key="1">
    <source>
        <dbReference type="EMBL" id="OGF35950.1"/>
    </source>
</evidence>
<reference evidence="1 2" key="1">
    <citation type="journal article" date="2016" name="Nat. Commun.">
        <title>Thousands of microbial genomes shed light on interconnected biogeochemical processes in an aquifer system.</title>
        <authorList>
            <person name="Anantharaman K."/>
            <person name="Brown C.T."/>
            <person name="Hug L.A."/>
            <person name="Sharon I."/>
            <person name="Castelle C.J."/>
            <person name="Probst A.J."/>
            <person name="Thomas B.C."/>
            <person name="Singh A."/>
            <person name="Wilkins M.J."/>
            <person name="Karaoz U."/>
            <person name="Brodie E.L."/>
            <person name="Williams K.H."/>
            <person name="Hubbard S.S."/>
            <person name="Banfield J.F."/>
        </authorList>
    </citation>
    <scope>NUCLEOTIDE SEQUENCE [LARGE SCALE GENOMIC DNA]</scope>
</reference>
<sequence>MRGDDGQCEFQNVRKKAELFYQSVGELFCPALKSKIKFNSDGFHHLRYDNSRAERSKPEQKNKLLFLKKAIVILQVATTIQEYRKTVQAVGKVRQDGFRKTSLVEYFGFVAITNLANGIRVKVIVRKMGDGDYHFWSLMPLWRQERITNNQVARFVSSKEIEDE</sequence>
<organism evidence="1 2">
    <name type="scientific">Candidatus Falkowbacteria bacterium RIFOXYC2_FULL_48_21</name>
    <dbReference type="NCBI Taxonomy" id="1798005"/>
    <lineage>
        <taxon>Bacteria</taxon>
        <taxon>Candidatus Falkowiibacteriota</taxon>
    </lineage>
</organism>
<comment type="caution">
    <text evidence="1">The sequence shown here is derived from an EMBL/GenBank/DDBJ whole genome shotgun (WGS) entry which is preliminary data.</text>
</comment>
<gene>
    <name evidence="1" type="ORF">A2482_03365</name>
</gene>
<protein>
    <submittedName>
        <fullName evidence="1">Uncharacterized protein</fullName>
    </submittedName>
</protein>